<dbReference type="Gene3D" id="2.60.220.30">
    <property type="match status" value="2"/>
</dbReference>
<feature type="repeat" description="ANK" evidence="9">
    <location>
        <begin position="348"/>
        <end position="380"/>
    </location>
</feature>
<dbReference type="Gene3D" id="1.25.40.20">
    <property type="entry name" value="Ankyrin repeat-containing domain"/>
    <property type="match status" value="3"/>
</dbReference>
<dbReference type="Ensembl" id="ENSNBRT00000012679.1">
    <property type="protein sequence ID" value="ENSNBRP00000012322.1"/>
    <property type="gene ID" value="ENSNBRG00000009558.1"/>
</dbReference>
<dbReference type="Pfam" id="PF13637">
    <property type="entry name" value="Ank_4"/>
    <property type="match status" value="3"/>
</dbReference>
<dbReference type="Pfam" id="PF00023">
    <property type="entry name" value="Ank"/>
    <property type="match status" value="3"/>
</dbReference>
<evidence type="ECO:0000259" key="11">
    <source>
        <dbReference type="PROSITE" id="PS51145"/>
    </source>
</evidence>
<gene>
    <name evidence="12" type="primary">ANK1</name>
</gene>
<evidence type="ECO:0000256" key="10">
    <source>
        <dbReference type="SAM" id="MobiDB-lite"/>
    </source>
</evidence>
<feature type="repeat" description="ANK" evidence="9">
    <location>
        <begin position="414"/>
        <end position="446"/>
    </location>
</feature>
<dbReference type="FunFam" id="2.60.220.30:FF:000002">
    <property type="entry name" value="Ankyrin-3 isoform 2"/>
    <property type="match status" value="1"/>
</dbReference>
<dbReference type="PANTHER" id="PTHR24123">
    <property type="entry name" value="ANKYRIN REPEAT-CONTAINING"/>
    <property type="match status" value="1"/>
</dbReference>
<dbReference type="Gene3D" id="2.60.40.2660">
    <property type="match status" value="1"/>
</dbReference>
<feature type="repeat" description="ANK" evidence="9">
    <location>
        <begin position="154"/>
        <end position="178"/>
    </location>
</feature>
<dbReference type="GO" id="GO:0005856">
    <property type="term" value="C:cytoskeleton"/>
    <property type="evidence" value="ECO:0007669"/>
    <property type="project" value="UniProtKB-SubCell"/>
</dbReference>
<feature type="repeat" description="ANK" evidence="9">
    <location>
        <begin position="249"/>
        <end position="281"/>
    </location>
</feature>
<keyword evidence="3" id="KW-0963">Cytoplasm</keyword>
<evidence type="ECO:0000256" key="9">
    <source>
        <dbReference type="PROSITE-ProRule" id="PRU00023"/>
    </source>
</evidence>
<dbReference type="InterPro" id="IPR040745">
    <property type="entry name" value="Ankyrin_UPA"/>
</dbReference>
<dbReference type="GO" id="GO:0016020">
    <property type="term" value="C:membrane"/>
    <property type="evidence" value="ECO:0007669"/>
    <property type="project" value="UniProtKB-SubCell"/>
</dbReference>
<dbReference type="Proteomes" id="UP000261580">
    <property type="component" value="Unassembled WGS sequence"/>
</dbReference>
<organism evidence="12 13">
    <name type="scientific">Neolamprologus brichardi</name>
    <name type="common">Fairy cichlid</name>
    <name type="synonym">Lamprologus brichardi</name>
    <dbReference type="NCBI Taxonomy" id="32507"/>
    <lineage>
        <taxon>Eukaryota</taxon>
        <taxon>Metazoa</taxon>
        <taxon>Chordata</taxon>
        <taxon>Craniata</taxon>
        <taxon>Vertebrata</taxon>
        <taxon>Euteleostomi</taxon>
        <taxon>Actinopterygii</taxon>
        <taxon>Neopterygii</taxon>
        <taxon>Teleostei</taxon>
        <taxon>Neoteleostei</taxon>
        <taxon>Acanthomorphata</taxon>
        <taxon>Ovalentaria</taxon>
        <taxon>Cichlomorphae</taxon>
        <taxon>Cichliformes</taxon>
        <taxon>Cichlidae</taxon>
        <taxon>African cichlids</taxon>
        <taxon>Pseudocrenilabrinae</taxon>
        <taxon>Lamprologini</taxon>
        <taxon>Neolamprologus</taxon>
    </lineage>
</organism>
<dbReference type="InterPro" id="IPR051165">
    <property type="entry name" value="Multifunctional_ANK_Repeat"/>
</dbReference>
<dbReference type="FunFam" id="1.25.40.20:FF:000003">
    <property type="entry name" value="Ankyrin, isoform B"/>
    <property type="match status" value="1"/>
</dbReference>
<feature type="repeat" description="ANK" evidence="9">
    <location>
        <begin position="678"/>
        <end position="710"/>
    </location>
</feature>
<evidence type="ECO:0000313" key="13">
    <source>
        <dbReference type="Proteomes" id="UP000261580"/>
    </source>
</evidence>
<keyword evidence="7" id="KW-0472">Membrane</keyword>
<evidence type="ECO:0000256" key="8">
    <source>
        <dbReference type="ARBA" id="ARBA00023212"/>
    </source>
</evidence>
<feature type="region of interest" description="Disordered" evidence="10">
    <location>
        <begin position="1340"/>
        <end position="1359"/>
    </location>
</feature>
<dbReference type="OMA" id="CTKYEDA"/>
<comment type="subcellular location">
    <subcellularLocation>
        <location evidence="1">Cytoplasm</location>
        <location evidence="1">Cytoskeleton</location>
    </subcellularLocation>
    <subcellularLocation>
        <location evidence="2">Membrane</location>
    </subcellularLocation>
</comment>
<evidence type="ECO:0000256" key="1">
    <source>
        <dbReference type="ARBA" id="ARBA00004245"/>
    </source>
</evidence>
<feature type="domain" description="ZU5" evidence="11">
    <location>
        <begin position="908"/>
        <end position="1063"/>
    </location>
</feature>
<dbReference type="SUPFAM" id="SSF48403">
    <property type="entry name" value="Ankyrin repeat"/>
    <property type="match status" value="2"/>
</dbReference>
<keyword evidence="5" id="KW-0677">Repeat</keyword>
<sequence length="1359" mass="148585">MFSSKSYTLYSNHSMDSILFPFLKGHKMLSCLSFTIIALVGAVCVTKSLRFLLKNGLNGLHLASKEGHVKMVLELLHSGIELEATTKKGNTALHIAALAGQEKVVAELVNYGANVNAQSHKGFSPLYMAAQENHLEVVKFLLENGANQSLPTEDGFTPLAVALQQGHENVVALLINYGTKGKVRLPALHIAARNDDTRTAAVLLQNDPNPDVLSKTGFTPLHIAAHYENMSVAQLLLNRGANVNFTPKNGITPLHIASRRGNVMMVRLLLDRGAQIDAKTKDELTPLHCAARNGHVRIIEILLEHGAPIQAKTKNGLSPIHMAAQGDHMDCVRQLLQYNAEIDDITLDHLTPLHVAAHCGHHRMAKVLLDKGAKANARALNGFTPLHIACKKNHMRSMDLLLKHSASLEAVTESGLTPLHVAAFMGHLNIVKNLLQRGASPNASNVKVETPLHMASRAGHCEVAQFLLQNSAQVDAKAKDDQTPLHCAARMGHKELVKLLLEHKASPDSATTAGHTPLHIAAREGHVQTIRILLDAGAEQIKMTKKGFTPLHVASKYGKVDVAELLLERGANPNAAGKNGLTPLHVAVHHNNLDVVRLLVSKGGSAHSTARNGYTPLHIAAKQNQMEVASCLLQNGASPNSESLQGITPLHLASQEGRPDMVALLISKQANVNLGNKNGLTPLHLVAQEGHVGIADTLVKQGASVYAASRRWHLLSLYSLVPTKQQLAVFLSLMGYTPLHQAAQQGHTDIVTLLLKHGAQPNEITSNGTSPLGIAKRLGYISVIDVLKLVTEESVSAKHRMSFPETVDEILDVSEDEGRLSYLIMLKASTRWFLVLPYSCLLFDSPYSPAIPRIPCVSPETVMLDQVRLQTPVPLPKEYDEDSLIPSSPATETSDNVSPVASPIHTGFLVSFMVDARGGSMRGSRHHGLRVIIPPRTCAAPTRITCRLVKPQKLTTPPPLVEGEGLASRIISLGPSSMQFLGPVIVEIPHFASLGRGDRELVVLRSENGSIWKEHRNRYGDEVLETILNGMDEDLESQEELEKKRIRRIISTDFPLYFAVVSRIQQESDLIGPEGGRLTSKLVPQVEAIFPETAVTKRVRLGLQAQPIPDELLTRQLGNQATFSPVVTIEPRRRKFHRPIGLRIPLPPSWRESPRDAGEGDTTSLRLLCSVIGGTAPAQWEDITGTTKLMYANNCANFTTNVSARFWLADCPRTAEVVTFANLLYRELMAVPYMAKFVIFAKMNEAREGRLRCYCMTDDKMDKTLELHENFTEVARSRDIEVHTGARPQKASLLRSAVERVIHFKFSKKWRHRCVVVSTGSSDQEGPGFESYCVKQGSPTKITGGSLPPSSNQSGFRTL</sequence>
<feature type="repeat" description="ANK" evidence="9">
    <location>
        <begin position="216"/>
        <end position="248"/>
    </location>
</feature>
<feature type="domain" description="ZU5" evidence="11">
    <location>
        <begin position="1065"/>
        <end position="1211"/>
    </location>
</feature>
<reference evidence="12" key="1">
    <citation type="submission" date="2025-08" db="UniProtKB">
        <authorList>
            <consortium name="Ensembl"/>
        </authorList>
    </citation>
    <scope>IDENTIFICATION</scope>
</reference>
<dbReference type="InterPro" id="IPR036770">
    <property type="entry name" value="Ankyrin_rpt-contain_sf"/>
</dbReference>
<feature type="repeat" description="ANK" evidence="9">
    <location>
        <begin position="121"/>
        <end position="153"/>
    </location>
</feature>
<keyword evidence="4" id="KW-0597">Phosphoprotein</keyword>
<feature type="repeat" description="ANK" evidence="9">
    <location>
        <begin position="579"/>
        <end position="611"/>
    </location>
</feature>
<dbReference type="FunFam" id="2.60.220.30:FF:000001">
    <property type="entry name" value="Ankyrin-3 isoform 2"/>
    <property type="match status" value="1"/>
</dbReference>
<dbReference type="Pfam" id="PF00791">
    <property type="entry name" value="ZU5"/>
    <property type="match status" value="2"/>
</dbReference>
<dbReference type="SMART" id="SM00248">
    <property type="entry name" value="ANK"/>
    <property type="match status" value="21"/>
</dbReference>
<dbReference type="PROSITE" id="PS50297">
    <property type="entry name" value="ANK_REP_REGION"/>
    <property type="match status" value="20"/>
</dbReference>
<evidence type="ECO:0000256" key="7">
    <source>
        <dbReference type="ARBA" id="ARBA00023136"/>
    </source>
</evidence>
<feature type="repeat" description="ANK" evidence="9">
    <location>
        <begin position="381"/>
        <end position="413"/>
    </location>
</feature>
<accession>A0A3Q4H755</accession>
<dbReference type="STRING" id="32507.ENSNBRP00000012322"/>
<evidence type="ECO:0000256" key="5">
    <source>
        <dbReference type="ARBA" id="ARBA00022737"/>
    </source>
</evidence>
<dbReference type="Pfam" id="PF17809">
    <property type="entry name" value="UPA_2"/>
    <property type="match status" value="1"/>
</dbReference>
<dbReference type="InterPro" id="IPR000906">
    <property type="entry name" value="ZU5_dom"/>
</dbReference>
<evidence type="ECO:0000313" key="12">
    <source>
        <dbReference type="Ensembl" id="ENSNBRP00000012322.1"/>
    </source>
</evidence>
<dbReference type="SMART" id="SM00218">
    <property type="entry name" value="ZU5"/>
    <property type="match status" value="1"/>
</dbReference>
<evidence type="ECO:0000256" key="6">
    <source>
        <dbReference type="ARBA" id="ARBA00023043"/>
    </source>
</evidence>
<feature type="repeat" description="ANK" evidence="9">
    <location>
        <begin position="734"/>
        <end position="766"/>
    </location>
</feature>
<evidence type="ECO:0000256" key="2">
    <source>
        <dbReference type="ARBA" id="ARBA00004370"/>
    </source>
</evidence>
<feature type="repeat" description="ANK" evidence="9">
    <location>
        <begin position="480"/>
        <end position="512"/>
    </location>
</feature>
<feature type="repeat" description="ANK" evidence="9">
    <location>
        <begin position="282"/>
        <end position="314"/>
    </location>
</feature>
<dbReference type="PROSITE" id="PS51145">
    <property type="entry name" value="ZU5"/>
    <property type="match status" value="2"/>
</dbReference>
<dbReference type="InterPro" id="IPR002110">
    <property type="entry name" value="Ankyrin_rpt"/>
</dbReference>
<evidence type="ECO:0000256" key="3">
    <source>
        <dbReference type="ARBA" id="ARBA00022490"/>
    </source>
</evidence>
<keyword evidence="13" id="KW-1185">Reference proteome</keyword>
<feature type="compositionally biased region" description="Polar residues" evidence="10">
    <location>
        <begin position="885"/>
        <end position="898"/>
    </location>
</feature>
<keyword evidence="6 9" id="KW-0040">ANK repeat</keyword>
<protein>
    <submittedName>
        <fullName evidence="12">Ankyrin 1, erythrocytic b</fullName>
    </submittedName>
</protein>
<dbReference type="Pfam" id="PF12796">
    <property type="entry name" value="Ank_2"/>
    <property type="match status" value="6"/>
</dbReference>
<feature type="repeat" description="ANK" evidence="9">
    <location>
        <begin position="447"/>
        <end position="479"/>
    </location>
</feature>
<feature type="repeat" description="ANK" evidence="9">
    <location>
        <begin position="645"/>
        <end position="677"/>
    </location>
</feature>
<feature type="region of interest" description="Disordered" evidence="10">
    <location>
        <begin position="878"/>
        <end position="898"/>
    </location>
</feature>
<feature type="repeat" description="ANK" evidence="9">
    <location>
        <begin position="513"/>
        <end position="539"/>
    </location>
</feature>
<feature type="repeat" description="ANK" evidence="9">
    <location>
        <begin position="88"/>
        <end position="120"/>
    </location>
</feature>
<keyword evidence="8" id="KW-0206">Cytoskeleton</keyword>
<dbReference type="GeneTree" id="ENSGT00940000155760"/>
<dbReference type="FunFam" id="1.25.40.20:FF:000002">
    <property type="entry name" value="Ankyrin-2 isoform 2"/>
    <property type="match status" value="1"/>
</dbReference>
<reference evidence="12" key="2">
    <citation type="submission" date="2025-09" db="UniProtKB">
        <authorList>
            <consortium name="Ensembl"/>
        </authorList>
    </citation>
    <scope>IDENTIFICATION</scope>
</reference>
<feature type="repeat" description="ANK" evidence="9">
    <location>
        <begin position="612"/>
        <end position="644"/>
    </location>
</feature>
<proteinExistence type="predicted"/>
<dbReference type="PROSITE" id="PS50088">
    <property type="entry name" value="ANK_REPEAT"/>
    <property type="match status" value="20"/>
</dbReference>
<feature type="repeat" description="ANK" evidence="9">
    <location>
        <begin position="55"/>
        <end position="87"/>
    </location>
</feature>
<dbReference type="PRINTS" id="PR01415">
    <property type="entry name" value="ANKYRIN"/>
</dbReference>
<name>A0A3Q4H755_NEOBR</name>
<feature type="repeat" description="ANK" evidence="9">
    <location>
        <begin position="315"/>
        <end position="347"/>
    </location>
</feature>
<feature type="repeat" description="ANK" evidence="9">
    <location>
        <begin position="546"/>
        <end position="578"/>
    </location>
</feature>
<evidence type="ECO:0000256" key="4">
    <source>
        <dbReference type="ARBA" id="ARBA00022553"/>
    </source>
</evidence>
<dbReference type="Bgee" id="ENSNBRG00000009558">
    <property type="expression patterns" value="Expressed in brain and 2 other cell types or tissues"/>
</dbReference>
<dbReference type="PANTHER" id="PTHR24123:SF71">
    <property type="entry name" value="ANKYRIN 1, ERYTHROCYTIC A ISOFORM X1"/>
    <property type="match status" value="1"/>
</dbReference>
<dbReference type="FunFam" id="1.25.40.20:FF:000001">
    <property type="entry name" value="Ankyrin-2 isoform 2"/>
    <property type="match status" value="1"/>
</dbReference>